<dbReference type="AlphaFoldDB" id="A0AAV4WTT1"/>
<keyword evidence="2" id="KW-1185">Reference proteome</keyword>
<name>A0AAV4WTT1_9ARAC</name>
<evidence type="ECO:0000313" key="1">
    <source>
        <dbReference type="EMBL" id="GIY86331.1"/>
    </source>
</evidence>
<organism evidence="1 2">
    <name type="scientific">Caerostris darwini</name>
    <dbReference type="NCBI Taxonomy" id="1538125"/>
    <lineage>
        <taxon>Eukaryota</taxon>
        <taxon>Metazoa</taxon>
        <taxon>Ecdysozoa</taxon>
        <taxon>Arthropoda</taxon>
        <taxon>Chelicerata</taxon>
        <taxon>Arachnida</taxon>
        <taxon>Araneae</taxon>
        <taxon>Araneomorphae</taxon>
        <taxon>Entelegynae</taxon>
        <taxon>Araneoidea</taxon>
        <taxon>Araneidae</taxon>
        <taxon>Caerostris</taxon>
    </lineage>
</organism>
<protein>
    <submittedName>
        <fullName evidence="1">Uncharacterized protein</fullName>
    </submittedName>
</protein>
<dbReference type="EMBL" id="BPLQ01015184">
    <property type="protein sequence ID" value="GIY86331.1"/>
    <property type="molecule type" value="Genomic_DNA"/>
</dbReference>
<gene>
    <name evidence="1" type="ORF">CDAR_513441</name>
</gene>
<evidence type="ECO:0000313" key="2">
    <source>
        <dbReference type="Proteomes" id="UP001054837"/>
    </source>
</evidence>
<dbReference type="Proteomes" id="UP001054837">
    <property type="component" value="Unassembled WGS sequence"/>
</dbReference>
<proteinExistence type="predicted"/>
<reference evidence="1 2" key="1">
    <citation type="submission" date="2021-06" db="EMBL/GenBank/DDBJ databases">
        <title>Caerostris darwini draft genome.</title>
        <authorList>
            <person name="Kono N."/>
            <person name="Arakawa K."/>
        </authorList>
    </citation>
    <scope>NUCLEOTIDE SEQUENCE [LARGE SCALE GENOMIC DNA]</scope>
</reference>
<accession>A0AAV4WTT1</accession>
<sequence>MPAIRLQPGAGNHIATLVVLEARESMDSQPSPITSVLSLLSSNKLPFLLCTTPHTFRNKDNRILFDREIVISLERFQLNTLNSFVWLHGVMINSLDFKSSDPNLKLGGTFNSQCPQIKIQLWFSKILQD</sequence>
<comment type="caution">
    <text evidence="1">The sequence shown here is derived from an EMBL/GenBank/DDBJ whole genome shotgun (WGS) entry which is preliminary data.</text>
</comment>